<comment type="caution">
    <text evidence="1">The sequence shown here is derived from an EMBL/GenBank/DDBJ whole genome shotgun (WGS) entry which is preliminary data.</text>
</comment>
<evidence type="ECO:0000313" key="1">
    <source>
        <dbReference type="EMBL" id="GJH23457.1"/>
    </source>
</evidence>
<gene>
    <name evidence="1" type="ORF">CBA19CS42_03095</name>
</gene>
<dbReference type="Proteomes" id="UP001055111">
    <property type="component" value="Unassembled WGS sequence"/>
</dbReference>
<accession>A0AA37MQT3</accession>
<protein>
    <submittedName>
        <fullName evidence="1">Uncharacterized protein</fullName>
    </submittedName>
</protein>
<dbReference type="RefSeq" id="WP_273654903.1">
    <property type="nucleotide sequence ID" value="NZ_BPUS01000001.1"/>
</dbReference>
<reference evidence="1" key="1">
    <citation type="submission" date="2022-09" db="EMBL/GenBank/DDBJ databases">
        <title>Isolation and characterization of 3-chlorobenzoate degrading bacteria from soils in Shizuoka.</title>
        <authorList>
            <person name="Ifat A."/>
            <person name="Ogawa N."/>
            <person name="Kimbara K."/>
            <person name="Moriuchi R."/>
            <person name="Dohra H."/>
            <person name="Shintani M."/>
        </authorList>
    </citation>
    <scope>NUCLEOTIDE SEQUENCE</scope>
    <source>
        <strain evidence="1">19CS4-2</strain>
    </source>
</reference>
<dbReference type="EMBL" id="BPUS01000001">
    <property type="protein sequence ID" value="GJH23457.1"/>
    <property type="molecule type" value="Genomic_DNA"/>
</dbReference>
<dbReference type="AlphaFoldDB" id="A0AA37MQT3"/>
<sequence>MFVDFFFTAGLPKEVFARAGTVCCAGTLYLLDAFGVESIIAPEN</sequence>
<proteinExistence type="predicted"/>
<evidence type="ECO:0000313" key="2">
    <source>
        <dbReference type="Proteomes" id="UP001055111"/>
    </source>
</evidence>
<organism evidence="1 2">
    <name type="scientific">Caballeronia novacaledonica</name>
    <dbReference type="NCBI Taxonomy" id="1544861"/>
    <lineage>
        <taxon>Bacteria</taxon>
        <taxon>Pseudomonadati</taxon>
        <taxon>Pseudomonadota</taxon>
        <taxon>Betaproteobacteria</taxon>
        <taxon>Burkholderiales</taxon>
        <taxon>Burkholderiaceae</taxon>
        <taxon>Caballeronia</taxon>
    </lineage>
</organism>
<name>A0AA37MQT3_9BURK</name>